<dbReference type="NCBIfam" id="TIGR00229">
    <property type="entry name" value="sensory_box"/>
    <property type="match status" value="1"/>
</dbReference>
<dbReference type="GO" id="GO:0000155">
    <property type="term" value="F:phosphorelay sensor kinase activity"/>
    <property type="evidence" value="ECO:0007669"/>
    <property type="project" value="InterPro"/>
</dbReference>
<evidence type="ECO:0000256" key="2">
    <source>
        <dbReference type="ARBA" id="ARBA00022777"/>
    </source>
</evidence>
<keyword evidence="1" id="KW-0808">Transferase</keyword>
<gene>
    <name evidence="6" type="ORF">Pme01_26500</name>
</gene>
<evidence type="ECO:0000313" key="7">
    <source>
        <dbReference type="Proteomes" id="UP000599074"/>
    </source>
</evidence>
<sequence length="545" mass="58972">MIRAERGLYGGSGPSDQAEVCSNVKCRVDEPSVPGLGADSVLRALVAVSADGLALLDRHGRFTVLNAAALDVLGLPADDLIGHPAPFPLGDADLAGLRDHRRRTVWLTPDGRRRDLEYRLVPLAGGAYAAWFSDVTNVLRQQERLTAITRAASSVADAGSLRGTLDAVANEIVMTANIAAVQILAIDNPSDELRVLGMAGFGDAADFVQRLSACRRLGARVRFMDAIQTREPVVVLNRKPAILADPTWAPLHEIMDYPNWDSFASMPLIVRGRTIGVINAYYVPGDDPGPSSLAFLEAMADHAAIAIDIAAHLARTRSQAQSDERRRLARDLHDSVVQQLFSMRMQAEALRSQVDNADADPARMRSRAQELADLSRTALADLRGLVFELHPLELAELGLVEAVRAHAASLQARTALVVDVQAPEELDFDLAIEIQEDLYRIVQEALHNVVKHARASTVAVRFALADRVLSIDVTDDGCGPEPGPERAAPTRAPRATLGLVSMRERAERWGGQLYAGPHPTGGWTVKVTVPAAAWHNQPVEETTSR</sequence>
<dbReference type="PANTHER" id="PTHR24421">
    <property type="entry name" value="NITRATE/NITRITE SENSOR PROTEIN NARX-RELATED"/>
    <property type="match status" value="1"/>
</dbReference>
<keyword evidence="2" id="KW-0418">Kinase</keyword>
<dbReference type="CDD" id="cd00130">
    <property type="entry name" value="PAS"/>
    <property type="match status" value="1"/>
</dbReference>
<dbReference type="SMART" id="SM00091">
    <property type="entry name" value="PAS"/>
    <property type="match status" value="1"/>
</dbReference>
<reference evidence="6" key="1">
    <citation type="submission" date="2021-01" db="EMBL/GenBank/DDBJ databases">
        <title>Whole genome shotgun sequence of Planosporangium mesophilum NBRC 109066.</title>
        <authorList>
            <person name="Komaki H."/>
            <person name="Tamura T."/>
        </authorList>
    </citation>
    <scope>NUCLEOTIDE SEQUENCE</scope>
    <source>
        <strain evidence="6">NBRC 109066</strain>
    </source>
</reference>
<protein>
    <submittedName>
        <fullName evidence="6">Uncharacterized protein</fullName>
    </submittedName>
</protein>
<evidence type="ECO:0000256" key="1">
    <source>
        <dbReference type="ARBA" id="ARBA00022679"/>
    </source>
</evidence>
<organism evidence="6 7">
    <name type="scientific">Planosporangium mesophilum</name>
    <dbReference type="NCBI Taxonomy" id="689768"/>
    <lineage>
        <taxon>Bacteria</taxon>
        <taxon>Bacillati</taxon>
        <taxon>Actinomycetota</taxon>
        <taxon>Actinomycetes</taxon>
        <taxon>Micromonosporales</taxon>
        <taxon>Micromonosporaceae</taxon>
        <taxon>Planosporangium</taxon>
    </lineage>
</organism>
<feature type="domain" description="PAS" evidence="5">
    <location>
        <begin position="38"/>
        <end position="82"/>
    </location>
</feature>
<dbReference type="GO" id="GO:0046983">
    <property type="term" value="F:protein dimerization activity"/>
    <property type="evidence" value="ECO:0007669"/>
    <property type="project" value="InterPro"/>
</dbReference>
<dbReference type="Gene3D" id="1.20.5.1930">
    <property type="match status" value="1"/>
</dbReference>
<dbReference type="Gene3D" id="3.30.450.40">
    <property type="match status" value="1"/>
</dbReference>
<dbReference type="InterPro" id="IPR013656">
    <property type="entry name" value="PAS_4"/>
</dbReference>
<dbReference type="SMART" id="SM00387">
    <property type="entry name" value="HATPase_c"/>
    <property type="match status" value="1"/>
</dbReference>
<evidence type="ECO:0000256" key="3">
    <source>
        <dbReference type="ARBA" id="ARBA00023012"/>
    </source>
</evidence>
<dbReference type="InterPro" id="IPR011712">
    <property type="entry name" value="Sig_transdc_His_kin_sub3_dim/P"/>
</dbReference>
<dbReference type="Pfam" id="PF08448">
    <property type="entry name" value="PAS_4"/>
    <property type="match status" value="1"/>
</dbReference>
<evidence type="ECO:0000259" key="4">
    <source>
        <dbReference type="PROSITE" id="PS50109"/>
    </source>
</evidence>
<feature type="domain" description="Histidine kinase" evidence="4">
    <location>
        <begin position="331"/>
        <end position="533"/>
    </location>
</feature>
<evidence type="ECO:0000313" key="6">
    <source>
        <dbReference type="EMBL" id="GII23053.1"/>
    </source>
</evidence>
<dbReference type="InterPro" id="IPR050482">
    <property type="entry name" value="Sensor_HK_TwoCompSys"/>
</dbReference>
<dbReference type="InterPro" id="IPR000014">
    <property type="entry name" value="PAS"/>
</dbReference>
<keyword evidence="7" id="KW-1185">Reference proteome</keyword>
<dbReference type="SUPFAM" id="SSF55874">
    <property type="entry name" value="ATPase domain of HSP90 chaperone/DNA topoisomerase II/histidine kinase"/>
    <property type="match status" value="1"/>
</dbReference>
<name>A0A8J3TAI8_9ACTN</name>
<dbReference type="InterPro" id="IPR029016">
    <property type="entry name" value="GAF-like_dom_sf"/>
</dbReference>
<dbReference type="EMBL" id="BOON01000024">
    <property type="protein sequence ID" value="GII23053.1"/>
    <property type="molecule type" value="Genomic_DNA"/>
</dbReference>
<dbReference type="Pfam" id="PF02518">
    <property type="entry name" value="HATPase_c"/>
    <property type="match status" value="1"/>
</dbReference>
<dbReference type="InterPro" id="IPR003594">
    <property type="entry name" value="HATPase_dom"/>
</dbReference>
<dbReference type="GO" id="GO:0016020">
    <property type="term" value="C:membrane"/>
    <property type="evidence" value="ECO:0007669"/>
    <property type="project" value="InterPro"/>
</dbReference>
<dbReference type="Proteomes" id="UP000599074">
    <property type="component" value="Unassembled WGS sequence"/>
</dbReference>
<accession>A0A8J3TAI8</accession>
<dbReference type="AlphaFoldDB" id="A0A8J3TAI8"/>
<dbReference type="SUPFAM" id="SSF55781">
    <property type="entry name" value="GAF domain-like"/>
    <property type="match status" value="1"/>
</dbReference>
<dbReference type="InterPro" id="IPR036890">
    <property type="entry name" value="HATPase_C_sf"/>
</dbReference>
<comment type="caution">
    <text evidence="6">The sequence shown here is derived from an EMBL/GenBank/DDBJ whole genome shotgun (WGS) entry which is preliminary data.</text>
</comment>
<dbReference type="Pfam" id="PF13185">
    <property type="entry name" value="GAF_2"/>
    <property type="match status" value="1"/>
</dbReference>
<dbReference type="Gene3D" id="3.30.565.10">
    <property type="entry name" value="Histidine kinase-like ATPase, C-terminal domain"/>
    <property type="match status" value="1"/>
</dbReference>
<dbReference type="PROSITE" id="PS50112">
    <property type="entry name" value="PAS"/>
    <property type="match status" value="1"/>
</dbReference>
<dbReference type="InterPro" id="IPR035965">
    <property type="entry name" value="PAS-like_dom_sf"/>
</dbReference>
<dbReference type="CDD" id="cd16917">
    <property type="entry name" value="HATPase_UhpB-NarQ-NarX-like"/>
    <property type="match status" value="1"/>
</dbReference>
<evidence type="ECO:0000259" key="5">
    <source>
        <dbReference type="PROSITE" id="PS50112"/>
    </source>
</evidence>
<dbReference type="InterPro" id="IPR005467">
    <property type="entry name" value="His_kinase_dom"/>
</dbReference>
<dbReference type="SUPFAM" id="SSF55785">
    <property type="entry name" value="PYP-like sensor domain (PAS domain)"/>
    <property type="match status" value="1"/>
</dbReference>
<keyword evidence="3" id="KW-0902">Two-component regulatory system</keyword>
<dbReference type="Gene3D" id="3.30.450.20">
    <property type="entry name" value="PAS domain"/>
    <property type="match status" value="1"/>
</dbReference>
<dbReference type="Pfam" id="PF07730">
    <property type="entry name" value="HisKA_3"/>
    <property type="match status" value="1"/>
</dbReference>
<dbReference type="InterPro" id="IPR003018">
    <property type="entry name" value="GAF"/>
</dbReference>
<proteinExistence type="predicted"/>
<dbReference type="PROSITE" id="PS50109">
    <property type="entry name" value="HIS_KIN"/>
    <property type="match status" value="1"/>
</dbReference>